<reference evidence="2" key="1">
    <citation type="submission" date="2019-08" db="EMBL/GenBank/DDBJ databases">
        <title>The improved chromosome-level genome for the pearl oyster Pinctada fucata martensii using PacBio sequencing and Hi-C.</title>
        <authorList>
            <person name="Zheng Z."/>
        </authorList>
    </citation>
    <scope>NUCLEOTIDE SEQUENCE</scope>
    <source>
        <strain evidence="2">ZZ-2019</strain>
        <tissue evidence="2">Adductor muscle</tissue>
    </source>
</reference>
<feature type="region of interest" description="Disordered" evidence="1">
    <location>
        <begin position="142"/>
        <end position="194"/>
    </location>
</feature>
<feature type="compositionally biased region" description="Basic residues" evidence="1">
    <location>
        <begin position="162"/>
        <end position="171"/>
    </location>
</feature>
<proteinExistence type="predicted"/>
<feature type="compositionally biased region" description="Basic and acidic residues" evidence="1">
    <location>
        <begin position="172"/>
        <end position="181"/>
    </location>
</feature>
<evidence type="ECO:0000313" key="3">
    <source>
        <dbReference type="Proteomes" id="UP001186944"/>
    </source>
</evidence>
<feature type="compositionally biased region" description="Low complexity" evidence="1">
    <location>
        <begin position="142"/>
        <end position="156"/>
    </location>
</feature>
<dbReference type="EMBL" id="VSWD01000005">
    <property type="protein sequence ID" value="KAK3101097.1"/>
    <property type="molecule type" value="Genomic_DNA"/>
</dbReference>
<feature type="compositionally biased region" description="Polar residues" evidence="1">
    <location>
        <begin position="183"/>
        <end position="193"/>
    </location>
</feature>
<gene>
    <name evidence="2" type="ORF">FSP39_000925</name>
</gene>
<accession>A0AA88YGJ5</accession>
<protein>
    <submittedName>
        <fullName evidence="2">Uncharacterized protein</fullName>
    </submittedName>
</protein>
<dbReference type="AlphaFoldDB" id="A0AA88YGJ5"/>
<feature type="region of interest" description="Disordered" evidence="1">
    <location>
        <begin position="313"/>
        <end position="363"/>
    </location>
</feature>
<evidence type="ECO:0000313" key="2">
    <source>
        <dbReference type="EMBL" id="KAK3101097.1"/>
    </source>
</evidence>
<comment type="caution">
    <text evidence="2">The sequence shown here is derived from an EMBL/GenBank/DDBJ whole genome shotgun (WGS) entry which is preliminary data.</text>
</comment>
<feature type="compositionally biased region" description="Basic and acidic residues" evidence="1">
    <location>
        <begin position="350"/>
        <end position="363"/>
    </location>
</feature>
<name>A0AA88YGJ5_PINIB</name>
<keyword evidence="3" id="KW-1185">Reference proteome</keyword>
<feature type="compositionally biased region" description="Basic and acidic residues" evidence="1">
    <location>
        <begin position="321"/>
        <end position="332"/>
    </location>
</feature>
<sequence>MDHTDGMSSAKMETGGIITPTAPSVASYSFVPPIHFTETNKELRSPVITRSLDVSVSPTKSPKSLPTDSFYSRIGRFPFQIKQMTYSSDDITNSRKLRNDDAKQAILNTARSEPYDPLNKDIVQQVNHWMRNKPLSDSFMCSITPRSSFSPSSGRPLPRERERRRRYKRHKVSDADDRHPIESSMTSQDSDMSISLDPLRDTLRRRRHHQEFDKRYRRMFDLNKHLQFVNSTNGLKGQKIASKKMHHLPPMNQKQYETLERSEMFAINTVTKTNDPEDKEVTPRTIWKNMAAGSTSTISTNADSAIDKSLSSFSKVSSSHTKSDMGKFDRLPEISTNSDKIAASNPDENDIYKETDRNQRRRF</sequence>
<dbReference type="Proteomes" id="UP001186944">
    <property type="component" value="Unassembled WGS sequence"/>
</dbReference>
<organism evidence="2 3">
    <name type="scientific">Pinctada imbricata</name>
    <name type="common">Atlantic pearl-oyster</name>
    <name type="synonym">Pinctada martensii</name>
    <dbReference type="NCBI Taxonomy" id="66713"/>
    <lineage>
        <taxon>Eukaryota</taxon>
        <taxon>Metazoa</taxon>
        <taxon>Spiralia</taxon>
        <taxon>Lophotrochozoa</taxon>
        <taxon>Mollusca</taxon>
        <taxon>Bivalvia</taxon>
        <taxon>Autobranchia</taxon>
        <taxon>Pteriomorphia</taxon>
        <taxon>Pterioida</taxon>
        <taxon>Pterioidea</taxon>
        <taxon>Pteriidae</taxon>
        <taxon>Pinctada</taxon>
    </lineage>
</organism>
<evidence type="ECO:0000256" key="1">
    <source>
        <dbReference type="SAM" id="MobiDB-lite"/>
    </source>
</evidence>